<organism evidence="1">
    <name type="scientific">Anguilla anguilla</name>
    <name type="common">European freshwater eel</name>
    <name type="synonym">Muraena anguilla</name>
    <dbReference type="NCBI Taxonomy" id="7936"/>
    <lineage>
        <taxon>Eukaryota</taxon>
        <taxon>Metazoa</taxon>
        <taxon>Chordata</taxon>
        <taxon>Craniata</taxon>
        <taxon>Vertebrata</taxon>
        <taxon>Euteleostomi</taxon>
        <taxon>Actinopterygii</taxon>
        <taxon>Neopterygii</taxon>
        <taxon>Teleostei</taxon>
        <taxon>Anguilliformes</taxon>
        <taxon>Anguillidae</taxon>
        <taxon>Anguilla</taxon>
    </lineage>
</organism>
<proteinExistence type="predicted"/>
<reference evidence="1" key="1">
    <citation type="submission" date="2014-11" db="EMBL/GenBank/DDBJ databases">
        <authorList>
            <person name="Amaro Gonzalez C."/>
        </authorList>
    </citation>
    <scope>NUCLEOTIDE SEQUENCE</scope>
</reference>
<dbReference type="AlphaFoldDB" id="A0A0E9QKR2"/>
<name>A0A0E9QKR2_ANGAN</name>
<sequence>MTSTCFLQNCLVAAAAALRSSNLAIN</sequence>
<protein>
    <submittedName>
        <fullName evidence="1">Uncharacterized protein</fullName>
    </submittedName>
</protein>
<evidence type="ECO:0000313" key="1">
    <source>
        <dbReference type="EMBL" id="JAH16688.1"/>
    </source>
</evidence>
<reference evidence="1" key="2">
    <citation type="journal article" date="2015" name="Fish Shellfish Immunol.">
        <title>Early steps in the European eel (Anguilla anguilla)-Vibrio vulnificus interaction in the gills: Role of the RtxA13 toxin.</title>
        <authorList>
            <person name="Callol A."/>
            <person name="Pajuelo D."/>
            <person name="Ebbesson L."/>
            <person name="Teles M."/>
            <person name="MacKenzie S."/>
            <person name="Amaro C."/>
        </authorList>
    </citation>
    <scope>NUCLEOTIDE SEQUENCE</scope>
</reference>
<dbReference type="EMBL" id="GBXM01091889">
    <property type="protein sequence ID" value="JAH16688.1"/>
    <property type="molecule type" value="Transcribed_RNA"/>
</dbReference>
<accession>A0A0E9QKR2</accession>